<organism evidence="1 2">
    <name type="scientific">Trachymyrmex septentrionalis</name>
    <dbReference type="NCBI Taxonomy" id="34720"/>
    <lineage>
        <taxon>Eukaryota</taxon>
        <taxon>Metazoa</taxon>
        <taxon>Ecdysozoa</taxon>
        <taxon>Arthropoda</taxon>
        <taxon>Hexapoda</taxon>
        <taxon>Insecta</taxon>
        <taxon>Pterygota</taxon>
        <taxon>Neoptera</taxon>
        <taxon>Endopterygota</taxon>
        <taxon>Hymenoptera</taxon>
        <taxon>Apocrita</taxon>
        <taxon>Aculeata</taxon>
        <taxon>Formicoidea</taxon>
        <taxon>Formicidae</taxon>
        <taxon>Myrmicinae</taxon>
        <taxon>Trachymyrmex</taxon>
    </lineage>
</organism>
<proteinExistence type="predicted"/>
<dbReference type="AlphaFoldDB" id="A0A195FRZ7"/>
<gene>
    <name evidence="1" type="ORF">ALC56_02408</name>
</gene>
<accession>A0A195FRZ7</accession>
<evidence type="ECO:0000313" key="2">
    <source>
        <dbReference type="Proteomes" id="UP000078541"/>
    </source>
</evidence>
<protein>
    <submittedName>
        <fullName evidence="1">Uncharacterized protein</fullName>
    </submittedName>
</protein>
<reference evidence="1 2" key="1">
    <citation type="submission" date="2016-03" db="EMBL/GenBank/DDBJ databases">
        <title>Trachymyrmex septentrionalis WGS genome.</title>
        <authorList>
            <person name="Nygaard S."/>
            <person name="Hu H."/>
            <person name="Boomsma J."/>
            <person name="Zhang G."/>
        </authorList>
    </citation>
    <scope>NUCLEOTIDE SEQUENCE [LARGE SCALE GENOMIC DNA]</scope>
    <source>
        <strain evidence="1">Tsep2-gDNA-1</strain>
        <tissue evidence="1">Whole body</tissue>
    </source>
</reference>
<dbReference type="EMBL" id="KQ981285">
    <property type="protein sequence ID" value="KYN43223.1"/>
    <property type="molecule type" value="Genomic_DNA"/>
</dbReference>
<keyword evidence="2" id="KW-1185">Reference proteome</keyword>
<evidence type="ECO:0000313" key="1">
    <source>
        <dbReference type="EMBL" id="KYN43223.1"/>
    </source>
</evidence>
<dbReference type="Proteomes" id="UP000078541">
    <property type="component" value="Unassembled WGS sequence"/>
</dbReference>
<sequence length="121" mass="13999">MFFIFYNASSHTSWKPRYISHIFMRRYVLTLTAYKFLDIGIVVGSTSHVHSTCDNVTHDANDSTRQVTNESRERAQRVALSSLATRQARRHCETAANDRRVDQQLIFTQQYAVKIVKCVSK</sequence>
<name>A0A195FRZ7_9HYME</name>